<organism evidence="1 2">
    <name type="scientific">Mucuna pruriens</name>
    <name type="common">Velvet bean</name>
    <name type="synonym">Dolichos pruriens</name>
    <dbReference type="NCBI Taxonomy" id="157652"/>
    <lineage>
        <taxon>Eukaryota</taxon>
        <taxon>Viridiplantae</taxon>
        <taxon>Streptophyta</taxon>
        <taxon>Embryophyta</taxon>
        <taxon>Tracheophyta</taxon>
        <taxon>Spermatophyta</taxon>
        <taxon>Magnoliopsida</taxon>
        <taxon>eudicotyledons</taxon>
        <taxon>Gunneridae</taxon>
        <taxon>Pentapetalae</taxon>
        <taxon>rosids</taxon>
        <taxon>fabids</taxon>
        <taxon>Fabales</taxon>
        <taxon>Fabaceae</taxon>
        <taxon>Papilionoideae</taxon>
        <taxon>50 kb inversion clade</taxon>
        <taxon>NPAAA clade</taxon>
        <taxon>indigoferoid/millettioid clade</taxon>
        <taxon>Phaseoleae</taxon>
        <taxon>Mucuna</taxon>
    </lineage>
</organism>
<comment type="caution">
    <text evidence="1">The sequence shown here is derived from an EMBL/GenBank/DDBJ whole genome shotgun (WGS) entry which is preliminary data.</text>
</comment>
<dbReference type="EMBL" id="QJKJ01017079">
    <property type="protein sequence ID" value="RDX60156.1"/>
    <property type="molecule type" value="Genomic_DNA"/>
</dbReference>
<reference evidence="1" key="1">
    <citation type="submission" date="2018-05" db="EMBL/GenBank/DDBJ databases">
        <title>Draft genome of Mucuna pruriens seed.</title>
        <authorList>
            <person name="Nnadi N.E."/>
            <person name="Vos R."/>
            <person name="Hasami M.H."/>
            <person name="Devisetty U.K."/>
            <person name="Aguiy J.C."/>
        </authorList>
    </citation>
    <scope>NUCLEOTIDE SEQUENCE [LARGE SCALE GENOMIC DNA]</scope>
    <source>
        <strain evidence="1">JCA_2017</strain>
    </source>
</reference>
<protein>
    <submittedName>
        <fullName evidence="1">Isoprene synthase, chloroplastic</fullName>
    </submittedName>
</protein>
<dbReference type="Proteomes" id="UP000257109">
    <property type="component" value="Unassembled WGS sequence"/>
</dbReference>
<sequence>MATNPSCLSNQFLSSTPTLSTRFPLSENFMQKTPLVNPKPWPLISAVSSQFSQIAEDNSCRSANYHPNLWNFEFLQSLENDSNK</sequence>
<feature type="non-terminal residue" evidence="1">
    <location>
        <position position="1"/>
    </location>
</feature>
<gene>
    <name evidence="1" type="primary">ISPS</name>
    <name evidence="1" type="ORF">CR513_61730</name>
</gene>
<name>A0A371E278_MUCPR</name>
<proteinExistence type="predicted"/>
<dbReference type="AlphaFoldDB" id="A0A371E278"/>
<evidence type="ECO:0000313" key="1">
    <source>
        <dbReference type="EMBL" id="RDX60156.1"/>
    </source>
</evidence>
<evidence type="ECO:0000313" key="2">
    <source>
        <dbReference type="Proteomes" id="UP000257109"/>
    </source>
</evidence>
<dbReference type="STRING" id="157652.A0A371E278"/>
<keyword evidence="2" id="KW-1185">Reference proteome</keyword>
<accession>A0A371E278</accession>